<feature type="region of interest" description="Disordered" evidence="1">
    <location>
        <begin position="210"/>
        <end position="259"/>
    </location>
</feature>
<comment type="caution">
    <text evidence="3">The sequence shown here is derived from an EMBL/GenBank/DDBJ whole genome shotgun (WGS) entry which is preliminary data.</text>
</comment>
<reference evidence="3" key="2">
    <citation type="submission" date="2021-04" db="EMBL/GenBank/DDBJ databases">
        <authorList>
            <person name="Gilroy R."/>
        </authorList>
    </citation>
    <scope>NUCLEOTIDE SEQUENCE</scope>
    <source>
        <strain evidence="3">CHK195-6426</strain>
    </source>
</reference>
<keyword evidence="2" id="KW-1133">Transmembrane helix</keyword>
<evidence type="ECO:0000256" key="2">
    <source>
        <dbReference type="SAM" id="Phobius"/>
    </source>
</evidence>
<reference evidence="3" key="1">
    <citation type="journal article" date="2021" name="PeerJ">
        <title>Extensive microbial diversity within the chicken gut microbiome revealed by metagenomics and culture.</title>
        <authorList>
            <person name="Gilroy R."/>
            <person name="Ravi A."/>
            <person name="Getino M."/>
            <person name="Pursley I."/>
            <person name="Horton D.L."/>
            <person name="Alikhan N.F."/>
            <person name="Baker D."/>
            <person name="Gharbi K."/>
            <person name="Hall N."/>
            <person name="Watson M."/>
            <person name="Adriaenssens E.M."/>
            <person name="Foster-Nyarko E."/>
            <person name="Jarju S."/>
            <person name="Secka A."/>
            <person name="Antonio M."/>
            <person name="Oren A."/>
            <person name="Chaudhuri R.R."/>
            <person name="La Ragione R."/>
            <person name="Hildebrand F."/>
            <person name="Pallen M.J."/>
        </authorList>
    </citation>
    <scope>NUCLEOTIDE SEQUENCE</scope>
    <source>
        <strain evidence="3">CHK195-6426</strain>
    </source>
</reference>
<gene>
    <name evidence="3" type="ORF">H9742_07170</name>
</gene>
<accession>A0A9D1UB18</accession>
<feature type="transmembrane region" description="Helical" evidence="2">
    <location>
        <begin position="124"/>
        <end position="145"/>
    </location>
</feature>
<name>A0A9D1UB18_9FIRM</name>
<keyword evidence="2" id="KW-0472">Membrane</keyword>
<dbReference type="Proteomes" id="UP000824265">
    <property type="component" value="Unassembled WGS sequence"/>
</dbReference>
<keyword evidence="2" id="KW-0812">Transmembrane</keyword>
<protein>
    <submittedName>
        <fullName evidence="3">Uncharacterized protein</fullName>
    </submittedName>
</protein>
<feature type="compositionally biased region" description="Basic and acidic residues" evidence="1">
    <location>
        <begin position="247"/>
        <end position="259"/>
    </location>
</feature>
<sequence>MFRIFQEERVITACMLSFFAVSILVRLFLGWVYRSMIREADNMAATENKLLKQCKLKFANCYELNNGVANIPVFVDKFLNRLSFGPISFETLYHLSGQAMLLSVVCAGIGVCKSIVEGRMLGEILPFYIVSFIGLYLYFSVSTVMDIKGKKRILKVNLVDYLENHLSARIDVTQRDMEMLYGSRQYRGRSRRRRGTVELMPIGGRLIPEEVQSDASGRQEPAPYRQEGTTYRQDGYSYRQDTASYRQEADSCRREDYREQDAKVSEEELEALLKEFLG</sequence>
<evidence type="ECO:0000313" key="3">
    <source>
        <dbReference type="EMBL" id="HIW81299.1"/>
    </source>
</evidence>
<feature type="transmembrane region" description="Helical" evidence="2">
    <location>
        <begin position="12"/>
        <end position="33"/>
    </location>
</feature>
<dbReference type="EMBL" id="DXGH01000038">
    <property type="protein sequence ID" value="HIW81299.1"/>
    <property type="molecule type" value="Genomic_DNA"/>
</dbReference>
<evidence type="ECO:0000313" key="4">
    <source>
        <dbReference type="Proteomes" id="UP000824265"/>
    </source>
</evidence>
<organism evidence="3 4">
    <name type="scientific">Candidatus Acetatifactor stercoripullorum</name>
    <dbReference type="NCBI Taxonomy" id="2838414"/>
    <lineage>
        <taxon>Bacteria</taxon>
        <taxon>Bacillati</taxon>
        <taxon>Bacillota</taxon>
        <taxon>Clostridia</taxon>
        <taxon>Lachnospirales</taxon>
        <taxon>Lachnospiraceae</taxon>
        <taxon>Acetatifactor</taxon>
    </lineage>
</organism>
<dbReference type="RefSeq" id="WP_318703383.1">
    <property type="nucleotide sequence ID" value="NZ_CALWMU010000058.1"/>
</dbReference>
<dbReference type="AlphaFoldDB" id="A0A9D1UB18"/>
<evidence type="ECO:0000256" key="1">
    <source>
        <dbReference type="SAM" id="MobiDB-lite"/>
    </source>
</evidence>
<proteinExistence type="predicted"/>